<dbReference type="InterPro" id="IPR036259">
    <property type="entry name" value="MFS_trans_sf"/>
</dbReference>
<dbReference type="RefSeq" id="WP_034651375.1">
    <property type="nucleotide sequence ID" value="NZ_BCVB01000010.1"/>
</dbReference>
<dbReference type="PANTHER" id="PTHR37305">
    <property type="entry name" value="INTEGRAL MEMBRANE PROTEIN-RELATED"/>
    <property type="match status" value="1"/>
</dbReference>
<dbReference type="AlphaFoldDB" id="A0A0B6AN66"/>
<name>A0A0B6AN66_PRIM2</name>
<dbReference type="Pfam" id="PF12679">
    <property type="entry name" value="ABC2_membrane_2"/>
    <property type="match status" value="1"/>
</dbReference>
<dbReference type="GO" id="GO:0140359">
    <property type="term" value="F:ABC-type transporter activity"/>
    <property type="evidence" value="ECO:0007669"/>
    <property type="project" value="InterPro"/>
</dbReference>
<evidence type="ECO:0000313" key="1">
    <source>
        <dbReference type="EMBL" id="AJI22537.1"/>
    </source>
</evidence>
<proteinExistence type="predicted"/>
<organism evidence="1 2">
    <name type="scientific">Priestia megaterium (strain ATCC 14581 / DSM 32 / CCUG 1817 / JCM 2506 / NBRC 15308 / NCIMB 9376 / NCTC 10342 / NRRL B-14308 / VKM B-512 / Ford 19)</name>
    <name type="common">Bacillus megaterium</name>
    <dbReference type="NCBI Taxonomy" id="1348623"/>
    <lineage>
        <taxon>Bacteria</taxon>
        <taxon>Bacillati</taxon>
        <taxon>Bacillota</taxon>
        <taxon>Bacilli</taxon>
        <taxon>Bacillales</taxon>
        <taxon>Bacillaceae</taxon>
        <taxon>Priestia</taxon>
    </lineage>
</organism>
<sequence length="326" mass="36442">MISLVQNEMIKLVRKKRLLIVTLIMGVLISMFTYAQLRETQRLQEKLGTTDWRSTLQQEIIDTQNRLSGSQISDDWRKQLEIRVAQQQYYLDNDINPSEPGAPTFVRGFIENAIQLLLPLMIMIIAADLVSSEYSLGSIKVLLTRPVKRWKILLSKYITLVMSVSFLILMFGVLSYLISGVVFGFKGWTAPILTGFSVQGNDLNTADVHLISQWRYILMEFGLAWFVSLVVGTLAFMLSVLIKSTAAGMGVMLACLIAGTILSSMVSSWHSAKYLFMVNLNLTSYLQGTAPPTEGMTLGFSLGVLTIWGLAGLLVSFLVFIKKDVY</sequence>
<dbReference type="EMBL" id="CP009920">
    <property type="protein sequence ID" value="AJI22537.1"/>
    <property type="molecule type" value="Genomic_DNA"/>
</dbReference>
<dbReference type="GeneID" id="93643129"/>
<dbReference type="PANTHER" id="PTHR37305:SF2">
    <property type="entry name" value="BACITRACIN TRANSPORT PERMEASE PROTEIN BCRB"/>
    <property type="match status" value="1"/>
</dbReference>
<protein>
    <submittedName>
        <fullName evidence="1">ABC-2 transporter family protein</fullName>
    </submittedName>
</protein>
<reference evidence="1 2" key="1">
    <citation type="journal article" date="2015" name="Genome Announc.">
        <title>Complete genome sequences for 35 biothreat assay-relevant bacillus species.</title>
        <authorList>
            <person name="Johnson S.L."/>
            <person name="Daligault H.E."/>
            <person name="Davenport K.W."/>
            <person name="Jaissle J."/>
            <person name="Frey K.G."/>
            <person name="Ladner J.T."/>
            <person name="Broomall S.M."/>
            <person name="Bishop-Lilly K.A."/>
            <person name="Bruce D.C."/>
            <person name="Gibbons H.S."/>
            <person name="Coyne S.R."/>
            <person name="Lo C.C."/>
            <person name="Meincke L."/>
            <person name="Munk A.C."/>
            <person name="Koroleva G.I."/>
            <person name="Rosenzweig C.N."/>
            <person name="Palacios G.F."/>
            <person name="Redden C.L."/>
            <person name="Minogue T.D."/>
            <person name="Chain P.S."/>
        </authorList>
    </citation>
    <scope>NUCLEOTIDE SEQUENCE [LARGE SCALE GENOMIC DNA]</scope>
    <source>
        <strain evidence="2">ATCC 14581 / DSM 32 / JCM 2506 / NBRC 15308 / NCIMB 9376 / NCTC 10342 / NRRL B-14308 / VKM B-512</strain>
    </source>
</reference>
<accession>A0A0B6AN66</accession>
<evidence type="ECO:0000313" key="2">
    <source>
        <dbReference type="Proteomes" id="UP000031829"/>
    </source>
</evidence>
<dbReference type="SUPFAM" id="SSF103473">
    <property type="entry name" value="MFS general substrate transporter"/>
    <property type="match status" value="1"/>
</dbReference>
<dbReference type="HOGENOM" id="CLU_050687_0_0_9"/>
<gene>
    <name evidence="1" type="ORF">BG04_5170</name>
</gene>
<dbReference type="Proteomes" id="UP000031829">
    <property type="component" value="Chromosome"/>
</dbReference>
<dbReference type="KEGG" id="bmeg:BG04_5170"/>
<dbReference type="GO" id="GO:0005886">
    <property type="term" value="C:plasma membrane"/>
    <property type="evidence" value="ECO:0007669"/>
    <property type="project" value="UniProtKB-SubCell"/>
</dbReference>